<dbReference type="Pfam" id="PF00171">
    <property type="entry name" value="Aldedh"/>
    <property type="match status" value="1"/>
</dbReference>
<name>A0A3M8CUU6_9BACL</name>
<dbReference type="InterPro" id="IPR050740">
    <property type="entry name" value="Aldehyde_DH_Superfamily"/>
</dbReference>
<dbReference type="FunFam" id="3.40.605.10:FF:000005">
    <property type="entry name" value="Succinate-semialdehyde dehydrogenase I"/>
    <property type="match status" value="1"/>
</dbReference>
<dbReference type="RefSeq" id="WP_122921421.1">
    <property type="nucleotide sequence ID" value="NZ_RHHQ01000028.1"/>
</dbReference>
<dbReference type="Proteomes" id="UP000271031">
    <property type="component" value="Unassembled WGS sequence"/>
</dbReference>
<dbReference type="PROSITE" id="PS00070">
    <property type="entry name" value="ALDEHYDE_DEHYDR_CYS"/>
    <property type="match status" value="1"/>
</dbReference>
<dbReference type="PANTHER" id="PTHR43353:SF5">
    <property type="entry name" value="SUCCINATE-SEMIALDEHYDE DEHYDROGENASE, MITOCHONDRIAL"/>
    <property type="match status" value="1"/>
</dbReference>
<reference evidence="6 7" key="1">
    <citation type="submission" date="2018-10" db="EMBL/GenBank/DDBJ databases">
        <title>Phylogenomics of Brevibacillus.</title>
        <authorList>
            <person name="Dunlap C."/>
        </authorList>
    </citation>
    <scope>NUCLEOTIDE SEQUENCE [LARGE SCALE GENOMIC DNA]</scope>
    <source>
        <strain evidence="6 7">JCM 15716</strain>
    </source>
</reference>
<dbReference type="FunFam" id="3.40.309.10:FF:000004">
    <property type="entry name" value="Succinate-semialdehyde dehydrogenase I"/>
    <property type="match status" value="1"/>
</dbReference>
<evidence type="ECO:0000256" key="2">
    <source>
        <dbReference type="ARBA" id="ARBA00023002"/>
    </source>
</evidence>
<dbReference type="InterPro" id="IPR016162">
    <property type="entry name" value="Ald_DH_N"/>
</dbReference>
<protein>
    <submittedName>
        <fullName evidence="6">NAD-dependent succinate-semialdehyde dehydrogenase</fullName>
    </submittedName>
</protein>
<dbReference type="OrthoDB" id="20170at2"/>
<dbReference type="GO" id="GO:0004777">
    <property type="term" value="F:succinate-semialdehyde dehydrogenase (NAD+) activity"/>
    <property type="evidence" value="ECO:0007669"/>
    <property type="project" value="TreeGrafter"/>
</dbReference>
<comment type="similarity">
    <text evidence="1 4">Belongs to the aldehyde dehydrogenase family.</text>
</comment>
<dbReference type="EMBL" id="RHHQ01000028">
    <property type="protein sequence ID" value="RNB79570.1"/>
    <property type="molecule type" value="Genomic_DNA"/>
</dbReference>
<proteinExistence type="inferred from homology"/>
<dbReference type="InterPro" id="IPR015590">
    <property type="entry name" value="Aldehyde_DH_dom"/>
</dbReference>
<dbReference type="InterPro" id="IPR029510">
    <property type="entry name" value="Ald_DH_CS_GLU"/>
</dbReference>
<keyword evidence="7" id="KW-1185">Reference proteome</keyword>
<evidence type="ECO:0000259" key="5">
    <source>
        <dbReference type="Pfam" id="PF00171"/>
    </source>
</evidence>
<keyword evidence="2 4" id="KW-0560">Oxidoreductase</keyword>
<dbReference type="PANTHER" id="PTHR43353">
    <property type="entry name" value="SUCCINATE-SEMIALDEHYDE DEHYDROGENASE, MITOCHONDRIAL"/>
    <property type="match status" value="1"/>
</dbReference>
<comment type="caution">
    <text evidence="6">The sequence shown here is derived from an EMBL/GenBank/DDBJ whole genome shotgun (WGS) entry which is preliminary data.</text>
</comment>
<dbReference type="InterPro" id="IPR016161">
    <property type="entry name" value="Ald_DH/histidinol_DH"/>
</dbReference>
<organism evidence="6 7">
    <name type="scientific">Brevibacillus fluminis</name>
    <dbReference type="NCBI Taxonomy" id="511487"/>
    <lineage>
        <taxon>Bacteria</taxon>
        <taxon>Bacillati</taxon>
        <taxon>Bacillota</taxon>
        <taxon>Bacilli</taxon>
        <taxon>Bacillales</taxon>
        <taxon>Paenibacillaceae</taxon>
        <taxon>Brevibacillus</taxon>
    </lineage>
</organism>
<accession>A0A3M8CUU6</accession>
<evidence type="ECO:0000313" key="6">
    <source>
        <dbReference type="EMBL" id="RNB79570.1"/>
    </source>
</evidence>
<evidence type="ECO:0000313" key="7">
    <source>
        <dbReference type="Proteomes" id="UP000271031"/>
    </source>
</evidence>
<evidence type="ECO:0000256" key="4">
    <source>
        <dbReference type="RuleBase" id="RU003345"/>
    </source>
</evidence>
<dbReference type="AlphaFoldDB" id="A0A3M8CUU6"/>
<feature type="domain" description="Aldehyde dehydrogenase" evidence="5">
    <location>
        <begin position="21"/>
        <end position="476"/>
    </location>
</feature>
<dbReference type="InterPro" id="IPR016163">
    <property type="entry name" value="Ald_DH_C"/>
</dbReference>
<gene>
    <name evidence="6" type="ORF">EDM56_29025</name>
</gene>
<feature type="active site" evidence="3">
    <location>
        <position position="249"/>
    </location>
</feature>
<sequence>MYGDKYNFSFINGEKVQLAATSEVINPATGEVIGIVPDGGEELTRRAIDAAAQAFPAWSKRTAGQRASYLLDWAERVLADKEALAQLLSLEQGKPLDEARGEIEGVAVYIRWYAEEGKRAYGEIIPASRPGQQLLVFREAIGVVGLITPANFPAAILAMKVAPALAAGCSFVLKPAEQTPMIAVALVSHLLATGLPAGVANLVTGDPAEIGSTLQADPRVRKIAFTGSTAVGKILMRQAAENVQRLTLELGGNAPVVVFPDADLDKAVDGIMGNKFENCGQVCNGINLIYAHEDIHQALVEKLAERIKALKVAHGTEPGCHIGPMIDPSYLDKVETLVNDAVEKGAKVVTGGYRIMEDGYQDGYFYAPTLLDGVHADMELTRREIFGPVAPVLTFTDEADVLRRCNDTPYGLAGYVYTRDAARMFRMIAGLQVGNLAINGTSLANPQTPFGGVKESGIGRVGGHQGLEEYMELKYVALTLE</sequence>
<dbReference type="InterPro" id="IPR016160">
    <property type="entry name" value="Ald_DH_CS_CYS"/>
</dbReference>
<dbReference type="PROSITE" id="PS00687">
    <property type="entry name" value="ALDEHYDE_DEHYDR_GLU"/>
    <property type="match status" value="1"/>
</dbReference>
<dbReference type="SUPFAM" id="SSF53720">
    <property type="entry name" value="ALDH-like"/>
    <property type="match status" value="1"/>
</dbReference>
<evidence type="ECO:0000256" key="1">
    <source>
        <dbReference type="ARBA" id="ARBA00009986"/>
    </source>
</evidence>
<dbReference type="CDD" id="cd07103">
    <property type="entry name" value="ALDH_F5_SSADH_GabD"/>
    <property type="match status" value="1"/>
</dbReference>
<dbReference type="GO" id="GO:0009450">
    <property type="term" value="P:gamma-aminobutyric acid catabolic process"/>
    <property type="evidence" value="ECO:0007669"/>
    <property type="project" value="TreeGrafter"/>
</dbReference>
<dbReference type="Gene3D" id="3.40.605.10">
    <property type="entry name" value="Aldehyde Dehydrogenase, Chain A, domain 1"/>
    <property type="match status" value="1"/>
</dbReference>
<dbReference type="Gene3D" id="3.40.309.10">
    <property type="entry name" value="Aldehyde Dehydrogenase, Chain A, domain 2"/>
    <property type="match status" value="1"/>
</dbReference>
<evidence type="ECO:0000256" key="3">
    <source>
        <dbReference type="PROSITE-ProRule" id="PRU10007"/>
    </source>
</evidence>